<evidence type="ECO:0000256" key="3">
    <source>
        <dbReference type="SAM" id="SignalP"/>
    </source>
</evidence>
<dbReference type="GO" id="GO:0003729">
    <property type="term" value="F:mRNA binding"/>
    <property type="evidence" value="ECO:0007669"/>
    <property type="project" value="TreeGrafter"/>
</dbReference>
<feature type="region of interest" description="Disordered" evidence="2">
    <location>
        <begin position="146"/>
        <end position="169"/>
    </location>
</feature>
<comment type="function">
    <text evidence="1">Associates with the EF-Tu.GDP complex and induces the exchange of GDP to GTP. It remains bound to the aminoacyl-tRNA.EF-Tu.GTP complex up to the GTP hydrolysis stage on the ribosome.</text>
</comment>
<keyword evidence="5" id="KW-0687">Ribonucleoprotein</keyword>
<keyword evidence="3" id="KW-0732">Signal</keyword>
<dbReference type="Pfam" id="PF00575">
    <property type="entry name" value="S1"/>
    <property type="match status" value="2"/>
</dbReference>
<dbReference type="GO" id="GO:0003735">
    <property type="term" value="F:structural constituent of ribosome"/>
    <property type="evidence" value="ECO:0007669"/>
    <property type="project" value="TreeGrafter"/>
</dbReference>
<proteinExistence type="evidence at transcript level"/>
<dbReference type="GO" id="GO:0006412">
    <property type="term" value="P:translation"/>
    <property type="evidence" value="ECO:0007669"/>
    <property type="project" value="TreeGrafter"/>
</dbReference>
<feature type="domain" description="S1 motif" evidence="4">
    <location>
        <begin position="181"/>
        <end position="249"/>
    </location>
</feature>
<dbReference type="InterPro" id="IPR050437">
    <property type="entry name" value="Ribos_protein_bS1-like"/>
</dbReference>
<dbReference type="Gene3D" id="2.40.50.140">
    <property type="entry name" value="Nucleic acid-binding proteins"/>
    <property type="match status" value="2"/>
</dbReference>
<dbReference type="PANTHER" id="PTHR10724">
    <property type="entry name" value="30S RIBOSOMAL PROTEIN S1"/>
    <property type="match status" value="1"/>
</dbReference>
<dbReference type="PROSITE" id="PS50126">
    <property type="entry name" value="S1"/>
    <property type="match status" value="2"/>
</dbReference>
<evidence type="ECO:0000256" key="2">
    <source>
        <dbReference type="SAM" id="MobiDB-lite"/>
    </source>
</evidence>
<dbReference type="InterPro" id="IPR003029">
    <property type="entry name" value="S1_domain"/>
</dbReference>
<dbReference type="GO" id="GO:0005840">
    <property type="term" value="C:ribosome"/>
    <property type="evidence" value="ECO:0007669"/>
    <property type="project" value="UniProtKB-KW"/>
</dbReference>
<evidence type="ECO:0000259" key="4">
    <source>
        <dbReference type="PROSITE" id="PS50126"/>
    </source>
</evidence>
<dbReference type="EMBL" id="KF233720">
    <property type="protein sequence ID" value="AHW52397.1"/>
    <property type="molecule type" value="mRNA"/>
</dbReference>
<sequence length="329" mass="35721">MSSARPLVLIASLLGASEALQSCHTRLVSSRVAATPRAAWALTMCDAAEAAPDVAPADEEATQARKPRAKKLPIEELEVGSMVEGTVRSVQQYGAFIDIGYTTDGLLHVSEMADTFVKDANDMFSQGDAVTVRVKSVDLEKQQVALSNKDPNVKPTGGARRGGRQERESVDLSEFKNADEKEFITGTVRSIQSFGAFVNLKEGVDGLLHISEIQEGGVKSVEDVLSEGQEVQVRVVSFDDKRRIGLSMKPYVELTEEEKAEKVAGRRPRRQRGGGLDDDAAFKMAPEEIAKLTLDFEELPTSPFAAALTRAEEVKEAKATKKKYAPVVL</sequence>
<feature type="signal peptide" evidence="3">
    <location>
        <begin position="1"/>
        <end position="19"/>
    </location>
</feature>
<feature type="domain" description="S1 motif" evidence="4">
    <location>
        <begin position="80"/>
        <end position="149"/>
    </location>
</feature>
<evidence type="ECO:0000313" key="5">
    <source>
        <dbReference type="EMBL" id="AHW52397.1"/>
    </source>
</evidence>
<dbReference type="PANTHER" id="PTHR10724:SF10">
    <property type="entry name" value="S1 RNA-BINDING DOMAIN-CONTAINING PROTEIN 1"/>
    <property type="match status" value="1"/>
</dbReference>
<keyword evidence="5" id="KW-0689">Ribosomal protein</keyword>
<dbReference type="AlphaFoldDB" id="X5CQH7"/>
<feature type="region of interest" description="Disordered" evidence="2">
    <location>
        <begin position="259"/>
        <end position="279"/>
    </location>
</feature>
<reference evidence="5" key="1">
    <citation type="journal article" date="2014" name="J. Proteomics">
        <title>Comparative proteomics reveals proteins impacted by nitrogen deprivation in wild-type and high lipid-accumulating mutant strains of Tisochrysis lutea.</title>
        <authorList>
            <person name="Garnier M."/>
            <person name="Carrier G."/>
            <person name="Rogniaux H."/>
            <person name="Nicolau E."/>
            <person name="Bougaran G."/>
            <person name="Saint-Jean B."/>
            <person name="Cadoret J.P."/>
        </authorList>
    </citation>
    <scope>NUCLEOTIDE SEQUENCE</scope>
</reference>
<dbReference type="SMART" id="SM00316">
    <property type="entry name" value="S1"/>
    <property type="match status" value="2"/>
</dbReference>
<accession>X5CQH7</accession>
<dbReference type="GO" id="GO:0005737">
    <property type="term" value="C:cytoplasm"/>
    <property type="evidence" value="ECO:0007669"/>
    <property type="project" value="UniProtKB-ARBA"/>
</dbReference>
<dbReference type="SUPFAM" id="SSF50249">
    <property type="entry name" value="Nucleic acid-binding proteins"/>
    <property type="match status" value="2"/>
</dbReference>
<dbReference type="FunFam" id="2.40.50.140:FF:000103">
    <property type="entry name" value="protein RRP5 homolog"/>
    <property type="match status" value="1"/>
</dbReference>
<evidence type="ECO:0000256" key="1">
    <source>
        <dbReference type="ARBA" id="ARBA00025453"/>
    </source>
</evidence>
<protein>
    <submittedName>
        <fullName evidence="5">30S plastidal ribosomal protein S1 1</fullName>
    </submittedName>
</protein>
<organism evidence="5">
    <name type="scientific">Tisochrysis lutea</name>
    <dbReference type="NCBI Taxonomy" id="1321669"/>
    <lineage>
        <taxon>Eukaryota</taxon>
        <taxon>Haptista</taxon>
        <taxon>Haptophyta</taxon>
        <taxon>Prymnesiophyceae</taxon>
        <taxon>Isochrysidales</taxon>
        <taxon>Isochrysidaceae</taxon>
        <taxon>Tisochrysis</taxon>
    </lineage>
</organism>
<feature type="chain" id="PRO_5004954489" evidence="3">
    <location>
        <begin position="20"/>
        <end position="329"/>
    </location>
</feature>
<dbReference type="FunFam" id="2.40.50.140:FF:000051">
    <property type="entry name" value="RNA-binding transcriptional accessory protein"/>
    <property type="match status" value="1"/>
</dbReference>
<name>X5CQH7_9EUKA</name>
<dbReference type="InterPro" id="IPR012340">
    <property type="entry name" value="NA-bd_OB-fold"/>
</dbReference>